<name>E3HZG6_RHOVT</name>
<evidence type="ECO:0000313" key="1">
    <source>
        <dbReference type="EMBL" id="ADP71001.1"/>
    </source>
</evidence>
<dbReference type="AlphaFoldDB" id="E3HZG6"/>
<organism evidence="1 2">
    <name type="scientific">Rhodomicrobium vannielii (strain ATCC 17100 / DSM 162 / LMG 4299 / NCIMB 10020 / ATH 3.1.1)</name>
    <dbReference type="NCBI Taxonomy" id="648757"/>
    <lineage>
        <taxon>Bacteria</taxon>
        <taxon>Pseudomonadati</taxon>
        <taxon>Pseudomonadota</taxon>
        <taxon>Alphaproteobacteria</taxon>
        <taxon>Hyphomicrobiales</taxon>
        <taxon>Hyphomicrobiaceae</taxon>
        <taxon>Rhodomicrobium</taxon>
    </lineage>
</organism>
<dbReference type="EMBL" id="CP002292">
    <property type="protein sequence ID" value="ADP71001.1"/>
    <property type="molecule type" value="Genomic_DNA"/>
</dbReference>
<proteinExistence type="predicted"/>
<protein>
    <submittedName>
        <fullName evidence="1">Uncharacterized protein</fullName>
    </submittedName>
</protein>
<keyword evidence="2" id="KW-1185">Reference proteome</keyword>
<dbReference type="eggNOG" id="ENOG503333K">
    <property type="taxonomic scope" value="Bacteria"/>
</dbReference>
<gene>
    <name evidence="1" type="ordered locus">Rvan_1754</name>
</gene>
<sequence>MREIPLTPETSRIARRIIWFERSSAALSDPVRFMAYAMARATHEDMQVLRRYVPLEDLVEALDRAPPGIIDARSWAYSNLIAGRYPAPPLPKRQL</sequence>
<dbReference type="KEGG" id="rva:Rvan_1754"/>
<accession>E3HZG6</accession>
<dbReference type="Proteomes" id="UP000001399">
    <property type="component" value="Chromosome"/>
</dbReference>
<reference evidence="2" key="1">
    <citation type="journal article" date="2011" name="J. Bacteriol.">
        <title>Genome sequences of eight morphologically diverse alphaproteobacteria.</title>
        <authorList>
            <consortium name="US DOE Joint Genome Institute"/>
            <person name="Brown P.J."/>
            <person name="Kysela D.T."/>
            <person name="Buechlein A."/>
            <person name="Hemmerich C."/>
            <person name="Brun Y.V."/>
        </authorList>
    </citation>
    <scope>NUCLEOTIDE SEQUENCE [LARGE SCALE GENOMIC DNA]</scope>
    <source>
        <strain evidence="2">ATCC 17100 / ATH 3.1.1 / DSM 162 / LMG 4299</strain>
    </source>
</reference>
<dbReference type="HOGENOM" id="CLU_163901_0_0_5"/>
<evidence type="ECO:0000313" key="2">
    <source>
        <dbReference type="Proteomes" id="UP000001399"/>
    </source>
</evidence>